<reference evidence="3" key="1">
    <citation type="submission" date="2022-10" db="EMBL/GenBank/DDBJ databases">
        <title>The complete genomes of actinobacterial strains from the NBC collection.</title>
        <authorList>
            <person name="Joergensen T.S."/>
            <person name="Alvarez Arevalo M."/>
            <person name="Sterndorff E.B."/>
            <person name="Faurdal D."/>
            <person name="Vuksanovic O."/>
            <person name="Mourched A.-S."/>
            <person name="Charusanti P."/>
            <person name="Shaw S."/>
            <person name="Blin K."/>
            <person name="Weber T."/>
        </authorList>
    </citation>
    <scope>NUCLEOTIDE SEQUENCE</scope>
    <source>
        <strain evidence="3">NBC_00093</strain>
    </source>
</reference>
<gene>
    <name evidence="3" type="ORF">OHA22_34235</name>
</gene>
<evidence type="ECO:0000313" key="3">
    <source>
        <dbReference type="EMBL" id="WTT20229.1"/>
    </source>
</evidence>
<feature type="compositionally biased region" description="Polar residues" evidence="1">
    <location>
        <begin position="53"/>
        <end position="66"/>
    </location>
</feature>
<evidence type="ECO:0000256" key="1">
    <source>
        <dbReference type="SAM" id="MobiDB-lite"/>
    </source>
</evidence>
<evidence type="ECO:0000256" key="2">
    <source>
        <dbReference type="SAM" id="Phobius"/>
    </source>
</evidence>
<sequence>MGTTQDRPAEHEDIQVPPGRTRWWVVALILGLPALLLAGFIVMVVIWVLTDDSSGAEQRSSRSPQVSVGADLIR</sequence>
<keyword evidence="2" id="KW-1133">Transmembrane helix</keyword>
<feature type="region of interest" description="Disordered" evidence="1">
    <location>
        <begin position="53"/>
        <end position="74"/>
    </location>
</feature>
<name>A0AAU2A9K4_9ACTN</name>
<keyword evidence="2" id="KW-0812">Transmembrane</keyword>
<keyword evidence="2" id="KW-0472">Membrane</keyword>
<feature type="transmembrane region" description="Helical" evidence="2">
    <location>
        <begin position="23"/>
        <end position="49"/>
    </location>
</feature>
<protein>
    <submittedName>
        <fullName evidence="3">Uncharacterized protein</fullName>
    </submittedName>
</protein>
<proteinExistence type="predicted"/>
<accession>A0AAU2A9K4</accession>
<dbReference type="AlphaFoldDB" id="A0AAU2A9K4"/>
<organism evidence="3">
    <name type="scientific">Streptomyces sp. NBC_00093</name>
    <dbReference type="NCBI Taxonomy" id="2975649"/>
    <lineage>
        <taxon>Bacteria</taxon>
        <taxon>Bacillati</taxon>
        <taxon>Actinomycetota</taxon>
        <taxon>Actinomycetes</taxon>
        <taxon>Kitasatosporales</taxon>
        <taxon>Streptomycetaceae</taxon>
        <taxon>Streptomyces</taxon>
    </lineage>
</organism>
<dbReference type="EMBL" id="CP108222">
    <property type="protein sequence ID" value="WTT20229.1"/>
    <property type="molecule type" value="Genomic_DNA"/>
</dbReference>